<feature type="compositionally biased region" description="Polar residues" evidence="1">
    <location>
        <begin position="41"/>
        <end position="57"/>
    </location>
</feature>
<feature type="compositionally biased region" description="Pro residues" evidence="1">
    <location>
        <begin position="1"/>
        <end position="18"/>
    </location>
</feature>
<feature type="region of interest" description="Disordered" evidence="1">
    <location>
        <begin position="1"/>
        <end position="63"/>
    </location>
</feature>
<proteinExistence type="predicted"/>
<dbReference type="EMBL" id="KN838560">
    <property type="protein sequence ID" value="KIK05354.1"/>
    <property type="molecule type" value="Genomic_DNA"/>
</dbReference>
<evidence type="ECO:0000313" key="3">
    <source>
        <dbReference type="Proteomes" id="UP000054477"/>
    </source>
</evidence>
<dbReference type="HOGENOM" id="CLU_1378324_0_0_1"/>
<evidence type="ECO:0000313" key="2">
    <source>
        <dbReference type="EMBL" id="KIK05354.1"/>
    </source>
</evidence>
<keyword evidence="3" id="KW-1185">Reference proteome</keyword>
<dbReference type="AlphaFoldDB" id="A0A0C9XUQ0"/>
<reference evidence="2 3" key="1">
    <citation type="submission" date="2014-04" db="EMBL/GenBank/DDBJ databases">
        <authorList>
            <consortium name="DOE Joint Genome Institute"/>
            <person name="Kuo A."/>
            <person name="Kohler A."/>
            <person name="Nagy L.G."/>
            <person name="Floudas D."/>
            <person name="Copeland A."/>
            <person name="Barry K.W."/>
            <person name="Cichocki N."/>
            <person name="Veneault-Fourrey C."/>
            <person name="LaButti K."/>
            <person name="Lindquist E.A."/>
            <person name="Lipzen A."/>
            <person name="Lundell T."/>
            <person name="Morin E."/>
            <person name="Murat C."/>
            <person name="Sun H."/>
            <person name="Tunlid A."/>
            <person name="Henrissat B."/>
            <person name="Grigoriev I.V."/>
            <person name="Hibbett D.S."/>
            <person name="Martin F."/>
            <person name="Nordberg H.P."/>
            <person name="Cantor M.N."/>
            <person name="Hua S.X."/>
        </authorList>
    </citation>
    <scope>NUCLEOTIDE SEQUENCE [LARGE SCALE GENOMIC DNA]</scope>
    <source>
        <strain evidence="2 3">LaAM-08-1</strain>
    </source>
</reference>
<organism evidence="2 3">
    <name type="scientific">Laccaria amethystina LaAM-08-1</name>
    <dbReference type="NCBI Taxonomy" id="1095629"/>
    <lineage>
        <taxon>Eukaryota</taxon>
        <taxon>Fungi</taxon>
        <taxon>Dikarya</taxon>
        <taxon>Basidiomycota</taxon>
        <taxon>Agaricomycotina</taxon>
        <taxon>Agaricomycetes</taxon>
        <taxon>Agaricomycetidae</taxon>
        <taxon>Agaricales</taxon>
        <taxon>Agaricineae</taxon>
        <taxon>Hydnangiaceae</taxon>
        <taxon>Laccaria</taxon>
    </lineage>
</organism>
<reference evidence="3" key="2">
    <citation type="submission" date="2015-01" db="EMBL/GenBank/DDBJ databases">
        <title>Evolutionary Origins and Diversification of the Mycorrhizal Mutualists.</title>
        <authorList>
            <consortium name="DOE Joint Genome Institute"/>
            <consortium name="Mycorrhizal Genomics Consortium"/>
            <person name="Kohler A."/>
            <person name="Kuo A."/>
            <person name="Nagy L.G."/>
            <person name="Floudas D."/>
            <person name="Copeland A."/>
            <person name="Barry K.W."/>
            <person name="Cichocki N."/>
            <person name="Veneault-Fourrey C."/>
            <person name="LaButti K."/>
            <person name="Lindquist E.A."/>
            <person name="Lipzen A."/>
            <person name="Lundell T."/>
            <person name="Morin E."/>
            <person name="Murat C."/>
            <person name="Riley R."/>
            <person name="Ohm R."/>
            <person name="Sun H."/>
            <person name="Tunlid A."/>
            <person name="Henrissat B."/>
            <person name="Grigoriev I.V."/>
            <person name="Hibbett D.S."/>
            <person name="Martin F."/>
        </authorList>
    </citation>
    <scope>NUCLEOTIDE SEQUENCE [LARGE SCALE GENOMIC DNA]</scope>
    <source>
        <strain evidence="3">LaAM-08-1</strain>
    </source>
</reference>
<protein>
    <submittedName>
        <fullName evidence="2">Unplaced genomic scaffold K443scaffold_25, whole genome shotgun sequence</fullName>
    </submittedName>
</protein>
<name>A0A0C9XUQ0_9AGAR</name>
<accession>A0A0C9XUQ0</accession>
<dbReference type="Proteomes" id="UP000054477">
    <property type="component" value="Unassembled WGS sequence"/>
</dbReference>
<sequence>MPPPPFPLLQPRLTPPSPAEIKPNSHTWTNADLKPRWPRSTKPTKSFPSPNSGSSLTGEDLMDPWIDREDSHSRRAERLVVLTARNGGKRQAVAIPMSLSSGRSWMPRYLLLLHESAEREKHLVPAQHSPVLNTFRQIPLASYGSHCRRFSPIPRLPEAWCVPLPESQSDASTANPETRFARSSRFTIRIHCRDTVVC</sequence>
<evidence type="ECO:0000256" key="1">
    <source>
        <dbReference type="SAM" id="MobiDB-lite"/>
    </source>
</evidence>
<gene>
    <name evidence="2" type="ORF">K443DRAFT_351782</name>
</gene>